<evidence type="ECO:0000256" key="1">
    <source>
        <dbReference type="SAM" id="MobiDB-lite"/>
    </source>
</evidence>
<evidence type="ECO:0000313" key="3">
    <source>
        <dbReference type="Proteomes" id="UP000694403"/>
    </source>
</evidence>
<organism evidence="2 3">
    <name type="scientific">Chelydra serpentina</name>
    <name type="common">Snapping turtle</name>
    <name type="synonym">Testudo serpentina</name>
    <dbReference type="NCBI Taxonomy" id="8475"/>
    <lineage>
        <taxon>Eukaryota</taxon>
        <taxon>Metazoa</taxon>
        <taxon>Chordata</taxon>
        <taxon>Craniata</taxon>
        <taxon>Vertebrata</taxon>
        <taxon>Euteleostomi</taxon>
        <taxon>Archelosauria</taxon>
        <taxon>Testudinata</taxon>
        <taxon>Testudines</taxon>
        <taxon>Cryptodira</taxon>
        <taxon>Durocryptodira</taxon>
        <taxon>Americhelydia</taxon>
        <taxon>Chelydroidea</taxon>
        <taxon>Chelydridae</taxon>
        <taxon>Chelydra</taxon>
    </lineage>
</organism>
<sequence length="100" mass="10656">VPEDGQNQQRAGAEMPRPPRPTAGEGQQQFYLLLGNLLSPDNTVRKQAEVSDARAGLSASRSRRRGAGSGAGPAPRVSSSWSRDSRTLPVRSGRGGRFGR</sequence>
<feature type="region of interest" description="Disordered" evidence="1">
    <location>
        <begin position="45"/>
        <end position="100"/>
    </location>
</feature>
<accession>A0A8C3XRR3</accession>
<feature type="region of interest" description="Disordered" evidence="1">
    <location>
        <begin position="1"/>
        <end position="29"/>
    </location>
</feature>
<name>A0A8C3XRR3_CHESE</name>
<dbReference type="Ensembl" id="ENSCSRT00000020134.1">
    <property type="protein sequence ID" value="ENSCSRP00000019260.1"/>
    <property type="gene ID" value="ENSCSRG00000014681.1"/>
</dbReference>
<dbReference type="AlphaFoldDB" id="A0A8C3XRR3"/>
<reference evidence="2" key="1">
    <citation type="submission" date="2025-08" db="UniProtKB">
        <authorList>
            <consortium name="Ensembl"/>
        </authorList>
    </citation>
    <scope>IDENTIFICATION</scope>
</reference>
<keyword evidence="3" id="KW-1185">Reference proteome</keyword>
<dbReference type="Proteomes" id="UP000694403">
    <property type="component" value="Unplaced"/>
</dbReference>
<protein>
    <submittedName>
        <fullName evidence="2">Uncharacterized protein</fullName>
    </submittedName>
</protein>
<proteinExistence type="predicted"/>
<evidence type="ECO:0000313" key="2">
    <source>
        <dbReference type="Ensembl" id="ENSCSRP00000019260.1"/>
    </source>
</evidence>
<reference evidence="2" key="2">
    <citation type="submission" date="2025-09" db="UniProtKB">
        <authorList>
            <consortium name="Ensembl"/>
        </authorList>
    </citation>
    <scope>IDENTIFICATION</scope>
</reference>
<feature type="compositionally biased region" description="Polar residues" evidence="1">
    <location>
        <begin position="1"/>
        <end position="10"/>
    </location>
</feature>